<dbReference type="PRINTS" id="PR00081">
    <property type="entry name" value="GDHRDH"/>
</dbReference>
<dbReference type="GO" id="GO:0016491">
    <property type="term" value="F:oxidoreductase activity"/>
    <property type="evidence" value="ECO:0007669"/>
    <property type="project" value="UniProtKB-KW"/>
</dbReference>
<dbReference type="PANTHER" id="PTHR44196:SF1">
    <property type="entry name" value="DEHYDROGENASE_REDUCTASE SDR FAMILY MEMBER 7B"/>
    <property type="match status" value="1"/>
</dbReference>
<dbReference type="InterPro" id="IPR057326">
    <property type="entry name" value="KR_dom"/>
</dbReference>
<dbReference type="InterPro" id="IPR020904">
    <property type="entry name" value="Sc_DH/Rdtase_CS"/>
</dbReference>
<dbReference type="GO" id="GO:0016020">
    <property type="term" value="C:membrane"/>
    <property type="evidence" value="ECO:0007669"/>
    <property type="project" value="TreeGrafter"/>
</dbReference>
<keyword evidence="6" id="KW-1185">Reference proteome</keyword>
<proteinExistence type="inferred from homology"/>
<dbReference type="InterPro" id="IPR036291">
    <property type="entry name" value="NAD(P)-bd_dom_sf"/>
</dbReference>
<evidence type="ECO:0000256" key="3">
    <source>
        <dbReference type="RuleBase" id="RU000363"/>
    </source>
</evidence>
<comment type="similarity">
    <text evidence="1 3">Belongs to the short-chain dehydrogenases/reductases (SDR) family.</text>
</comment>
<organism evidence="5 6">
    <name type="scientific">Auraticoccus monumenti</name>
    <dbReference type="NCBI Taxonomy" id="675864"/>
    <lineage>
        <taxon>Bacteria</taxon>
        <taxon>Bacillati</taxon>
        <taxon>Actinomycetota</taxon>
        <taxon>Actinomycetes</taxon>
        <taxon>Propionibacteriales</taxon>
        <taxon>Propionibacteriaceae</taxon>
        <taxon>Auraticoccus</taxon>
    </lineage>
</organism>
<dbReference type="PROSITE" id="PS00061">
    <property type="entry name" value="ADH_SHORT"/>
    <property type="match status" value="1"/>
</dbReference>
<dbReference type="AlphaFoldDB" id="A0A1G7AF66"/>
<dbReference type="OrthoDB" id="158573at2"/>
<dbReference type="Gene3D" id="3.40.50.720">
    <property type="entry name" value="NAD(P)-binding Rossmann-like Domain"/>
    <property type="match status" value="1"/>
</dbReference>
<evidence type="ECO:0000313" key="5">
    <source>
        <dbReference type="EMBL" id="SDE12516.1"/>
    </source>
</evidence>
<protein>
    <submittedName>
        <fullName evidence="5">Short-chain dehydrogenase</fullName>
    </submittedName>
</protein>
<evidence type="ECO:0000256" key="2">
    <source>
        <dbReference type="ARBA" id="ARBA00023002"/>
    </source>
</evidence>
<evidence type="ECO:0000259" key="4">
    <source>
        <dbReference type="SMART" id="SM00822"/>
    </source>
</evidence>
<keyword evidence="2" id="KW-0560">Oxidoreductase</keyword>
<dbReference type="EMBL" id="LT629688">
    <property type="protein sequence ID" value="SDE12516.1"/>
    <property type="molecule type" value="Genomic_DNA"/>
</dbReference>
<dbReference type="SUPFAM" id="SSF51735">
    <property type="entry name" value="NAD(P)-binding Rossmann-fold domains"/>
    <property type="match status" value="1"/>
</dbReference>
<dbReference type="InterPro" id="IPR002347">
    <property type="entry name" value="SDR_fam"/>
</dbReference>
<dbReference type="RefSeq" id="WP_090594108.1">
    <property type="nucleotide sequence ID" value="NZ_LT629688.1"/>
</dbReference>
<dbReference type="STRING" id="675864.SAMN04489747_2574"/>
<reference evidence="5 6" key="1">
    <citation type="submission" date="2016-10" db="EMBL/GenBank/DDBJ databases">
        <authorList>
            <person name="de Groot N.N."/>
        </authorList>
    </citation>
    <scope>NUCLEOTIDE SEQUENCE [LARGE SCALE GENOMIC DNA]</scope>
    <source>
        <strain evidence="5 6">MON 2.2</strain>
    </source>
</reference>
<dbReference type="Proteomes" id="UP000198546">
    <property type="component" value="Chromosome i"/>
</dbReference>
<name>A0A1G7AF66_9ACTN</name>
<dbReference type="CDD" id="cd05233">
    <property type="entry name" value="SDR_c"/>
    <property type="match status" value="1"/>
</dbReference>
<evidence type="ECO:0000256" key="1">
    <source>
        <dbReference type="ARBA" id="ARBA00006484"/>
    </source>
</evidence>
<dbReference type="SMART" id="SM00822">
    <property type="entry name" value="PKS_KR"/>
    <property type="match status" value="1"/>
</dbReference>
<dbReference type="PRINTS" id="PR00080">
    <property type="entry name" value="SDRFAMILY"/>
</dbReference>
<accession>A0A1G7AF66</accession>
<feature type="domain" description="Ketoreductase" evidence="4">
    <location>
        <begin position="4"/>
        <end position="187"/>
    </location>
</feature>
<sequence>MDAPLALVAGGSRGLGLLISRELLRRGHRVALCARTRTQVDAAVELLSVHGRVTGHVVDVGDRTQVQELVSELERDHGPVEVLFSVAGVIQVGPAEAMTLDHFDEAVQTMLMGPVNLTWAVLPGMRSRRRGRIGTIGSIGGVVAPPHLLPYAAAKFGAVGFSEGLSSELSGTGVTATTVIPGLMRTGSHEMARMTGDQGAEYAWFAPAASLPLLSMDAERAARAIVDATLAGRSRITLTVLAKIATRVHGLVPGTTSRAMGIVSRLLPGAPDEDTGTVLGHEAEEKLGSRTVRALTVLGSSAARRFNVRTGR</sequence>
<dbReference type="PANTHER" id="PTHR44196">
    <property type="entry name" value="DEHYDROGENASE/REDUCTASE SDR FAMILY MEMBER 7B"/>
    <property type="match status" value="1"/>
</dbReference>
<gene>
    <name evidence="5" type="ORF">SAMN04489747_2574</name>
</gene>
<evidence type="ECO:0000313" key="6">
    <source>
        <dbReference type="Proteomes" id="UP000198546"/>
    </source>
</evidence>
<dbReference type="Pfam" id="PF00106">
    <property type="entry name" value="adh_short"/>
    <property type="match status" value="1"/>
</dbReference>